<sequence length="340" mass="37778">MVSTNTLYTIGKYTLGATVSIPVVLAGALWVFQRRLIYPADFPEGSRKNVPRPTDAGLPYEDVTITTPDNVRIKGYVIPARRRVVPLESLRGLSPAQMRELGKGENQAWEEIKDTEDAVEYVKSRPTIVMFHANAGNVGHRIPLARKFVSELNCNVFMLSYRGYGLSEGTPSEPGIRIDAGAAMEFLSQHPLLKDTKFVLYGQSIGGAVCIDTAAAYPDMVSGVIVENTFLSLTSLVPHVMPVIPQPVVGLLLSDPWDAKKTLPLIPKATPILFLSGRQDQLVPQAQMIALRKLRGDGKHRWREFDGTHNDTYLAPDYWTQIDHWLKQEIESEGEKEAKL</sequence>
<feature type="domain" description="AB hydrolase-1" evidence="2">
    <location>
        <begin position="126"/>
        <end position="259"/>
    </location>
</feature>
<organism evidence="3 4">
    <name type="scientific">Vanrija albida</name>
    <dbReference type="NCBI Taxonomy" id="181172"/>
    <lineage>
        <taxon>Eukaryota</taxon>
        <taxon>Fungi</taxon>
        <taxon>Dikarya</taxon>
        <taxon>Basidiomycota</taxon>
        <taxon>Agaricomycotina</taxon>
        <taxon>Tremellomycetes</taxon>
        <taxon>Trichosporonales</taxon>
        <taxon>Trichosporonaceae</taxon>
        <taxon>Vanrija</taxon>
    </lineage>
</organism>
<name>A0ABR3QE19_9TREE</name>
<protein>
    <submittedName>
        <fullName evidence="3">RNA-splicing factor</fullName>
    </submittedName>
</protein>
<dbReference type="Gene3D" id="3.40.50.1820">
    <property type="entry name" value="alpha/beta hydrolase"/>
    <property type="match status" value="1"/>
</dbReference>
<accession>A0ABR3QE19</accession>
<dbReference type="Pfam" id="PF00561">
    <property type="entry name" value="Abhydrolase_1"/>
    <property type="match status" value="1"/>
</dbReference>
<reference evidence="3 4" key="1">
    <citation type="submission" date="2023-08" db="EMBL/GenBank/DDBJ databases">
        <title>Annotated Genome Sequence of Vanrija albida AlHP1.</title>
        <authorList>
            <person name="Herzog R."/>
        </authorList>
    </citation>
    <scope>NUCLEOTIDE SEQUENCE [LARGE SCALE GENOMIC DNA]</scope>
    <source>
        <strain evidence="3 4">AlHP1</strain>
    </source>
</reference>
<keyword evidence="4" id="KW-1185">Reference proteome</keyword>
<keyword evidence="1" id="KW-1133">Transmembrane helix</keyword>
<proteinExistence type="predicted"/>
<dbReference type="InterPro" id="IPR000073">
    <property type="entry name" value="AB_hydrolase_1"/>
</dbReference>
<dbReference type="GeneID" id="95981740"/>
<evidence type="ECO:0000256" key="1">
    <source>
        <dbReference type="SAM" id="Phobius"/>
    </source>
</evidence>
<evidence type="ECO:0000313" key="3">
    <source>
        <dbReference type="EMBL" id="KAL1412948.1"/>
    </source>
</evidence>
<comment type="caution">
    <text evidence="3">The sequence shown here is derived from an EMBL/GenBank/DDBJ whole genome shotgun (WGS) entry which is preliminary data.</text>
</comment>
<dbReference type="Proteomes" id="UP001565368">
    <property type="component" value="Unassembled WGS sequence"/>
</dbReference>
<dbReference type="PANTHER" id="PTHR12277:SF81">
    <property type="entry name" value="PROTEIN ABHD13"/>
    <property type="match status" value="1"/>
</dbReference>
<dbReference type="PANTHER" id="PTHR12277">
    <property type="entry name" value="ALPHA/BETA HYDROLASE DOMAIN-CONTAINING PROTEIN"/>
    <property type="match status" value="1"/>
</dbReference>
<dbReference type="InterPro" id="IPR029058">
    <property type="entry name" value="AB_hydrolase_fold"/>
</dbReference>
<keyword evidence="1" id="KW-0472">Membrane</keyword>
<dbReference type="SUPFAM" id="SSF53474">
    <property type="entry name" value="alpha/beta-Hydrolases"/>
    <property type="match status" value="1"/>
</dbReference>
<evidence type="ECO:0000259" key="2">
    <source>
        <dbReference type="Pfam" id="PF00561"/>
    </source>
</evidence>
<evidence type="ECO:0000313" key="4">
    <source>
        <dbReference type="Proteomes" id="UP001565368"/>
    </source>
</evidence>
<dbReference type="RefSeq" id="XP_069212892.1">
    <property type="nucleotide sequence ID" value="XM_069349348.1"/>
</dbReference>
<gene>
    <name evidence="3" type="primary">CWC25_1</name>
    <name evidence="3" type="ORF">Q8F55_000697</name>
</gene>
<keyword evidence="1" id="KW-0812">Transmembrane</keyword>
<dbReference type="EMBL" id="JBBXJM010000001">
    <property type="protein sequence ID" value="KAL1412948.1"/>
    <property type="molecule type" value="Genomic_DNA"/>
</dbReference>
<feature type="transmembrane region" description="Helical" evidence="1">
    <location>
        <begin position="13"/>
        <end position="32"/>
    </location>
</feature>